<dbReference type="EMBL" id="CP001185">
    <property type="protein sequence ID" value="ACJ75072.1"/>
    <property type="molecule type" value="Genomic_DNA"/>
</dbReference>
<evidence type="ECO:0000313" key="3">
    <source>
        <dbReference type="Proteomes" id="UP000002453"/>
    </source>
</evidence>
<keyword evidence="1" id="KW-0472">Membrane</keyword>
<sequence length="154" mass="17805">MSLKNKNLLMMILAIALSIITYFLFREMYYSNSDFPYSQEILAAFIGTVITILITSLLLNKQTEVEMLKEENLKILELKASIYNELFSYLEEVFLKQEVTKSDIIKLKLINQKLSTIASIDVLKIFEKFIKIKANKTPSSIGWRGICIFVHNIL</sequence>
<dbReference type="KEGG" id="taf:THA_585"/>
<dbReference type="eggNOG" id="ENOG502Z7RZ">
    <property type="taxonomic scope" value="Bacteria"/>
</dbReference>
<gene>
    <name evidence="2" type="ordered locus">THA_585</name>
</gene>
<evidence type="ECO:0000256" key="1">
    <source>
        <dbReference type="SAM" id="Phobius"/>
    </source>
</evidence>
<keyword evidence="3" id="KW-1185">Reference proteome</keyword>
<reference evidence="2 3" key="1">
    <citation type="journal article" date="2009" name="J. Bacteriol.">
        <title>The genome of Thermosipho africanus TCF52B: lateral genetic connections to the Firmicutes and Archaea.</title>
        <authorList>
            <person name="Nesboe C.L."/>
            <person name="Bapteste E."/>
            <person name="Curtis B."/>
            <person name="Dahle H."/>
            <person name="Lopez P."/>
            <person name="Macleod D."/>
            <person name="Dlutek M."/>
            <person name="Bowman S."/>
            <person name="Zhaxybayeva O."/>
            <person name="Birkeland N.-K."/>
            <person name="Doolittle W.F."/>
        </authorList>
    </citation>
    <scope>NUCLEOTIDE SEQUENCE [LARGE SCALE GENOMIC DNA]</scope>
    <source>
        <strain evidence="2 3">TCF52B</strain>
    </source>
</reference>
<dbReference type="STRING" id="484019.THA_585"/>
<organism evidence="2 3">
    <name type="scientific">Thermosipho africanus (strain TCF52B)</name>
    <dbReference type="NCBI Taxonomy" id="484019"/>
    <lineage>
        <taxon>Bacteria</taxon>
        <taxon>Thermotogati</taxon>
        <taxon>Thermotogota</taxon>
        <taxon>Thermotogae</taxon>
        <taxon>Thermotogales</taxon>
        <taxon>Fervidobacteriaceae</taxon>
        <taxon>Thermosipho</taxon>
    </lineage>
</organism>
<dbReference type="AlphaFoldDB" id="B7IG58"/>
<keyword evidence="1" id="KW-0812">Transmembrane</keyword>
<evidence type="ECO:0000313" key="2">
    <source>
        <dbReference type="EMBL" id="ACJ75072.1"/>
    </source>
</evidence>
<keyword evidence="1" id="KW-1133">Transmembrane helix</keyword>
<accession>B7IG58</accession>
<proteinExistence type="predicted"/>
<feature type="transmembrane region" description="Helical" evidence="1">
    <location>
        <begin position="7"/>
        <end position="25"/>
    </location>
</feature>
<name>B7IG58_THEAB</name>
<protein>
    <submittedName>
        <fullName evidence="2">Uncharacterized protein</fullName>
    </submittedName>
</protein>
<dbReference type="Proteomes" id="UP000002453">
    <property type="component" value="Chromosome"/>
</dbReference>
<feature type="transmembrane region" description="Helical" evidence="1">
    <location>
        <begin position="37"/>
        <end position="59"/>
    </location>
</feature>
<dbReference type="HOGENOM" id="CLU_1703385_0_0_0"/>